<dbReference type="SUPFAM" id="SSF82185">
    <property type="entry name" value="Histone H3 K4-specific methyltransferase SET7/9 N-terminal domain"/>
    <property type="match status" value="1"/>
</dbReference>
<comment type="caution">
    <text evidence="12">The sequence shown here is derived from an EMBL/GenBank/DDBJ whole genome shotgun (WGS) entry which is preliminary data.</text>
</comment>
<dbReference type="Gene3D" id="3.30.1150.10">
    <property type="match status" value="1"/>
</dbReference>
<keyword evidence="7" id="KW-0653">Protein transport</keyword>
<evidence type="ECO:0000256" key="5">
    <source>
        <dbReference type="ARBA" id="ARBA00022519"/>
    </source>
</evidence>
<keyword evidence="3" id="KW-0813">Transport</keyword>
<evidence type="ECO:0000256" key="1">
    <source>
        <dbReference type="ARBA" id="ARBA00004383"/>
    </source>
</evidence>
<gene>
    <name evidence="12" type="ORF">EWU20_06045</name>
</gene>
<organism evidence="12 13">
    <name type="scientific">Aquirufa antheringensis</name>
    <dbReference type="NCBI Taxonomy" id="2516559"/>
    <lineage>
        <taxon>Bacteria</taxon>
        <taxon>Pseudomonadati</taxon>
        <taxon>Bacteroidota</taxon>
        <taxon>Cytophagia</taxon>
        <taxon>Cytophagales</taxon>
        <taxon>Flectobacillaceae</taxon>
        <taxon>Aquirufa</taxon>
    </lineage>
</organism>
<protein>
    <submittedName>
        <fullName evidence="12">TonB family protein</fullName>
    </submittedName>
</protein>
<keyword evidence="4" id="KW-1003">Cell membrane</keyword>
<evidence type="ECO:0000313" key="13">
    <source>
        <dbReference type="Proteomes" id="UP000293583"/>
    </source>
</evidence>
<dbReference type="GO" id="GO:0055085">
    <property type="term" value="P:transmembrane transport"/>
    <property type="evidence" value="ECO:0007669"/>
    <property type="project" value="InterPro"/>
</dbReference>
<dbReference type="OrthoDB" id="9812355at2"/>
<evidence type="ECO:0000256" key="3">
    <source>
        <dbReference type="ARBA" id="ARBA00022448"/>
    </source>
</evidence>
<keyword evidence="8" id="KW-1133">Transmembrane helix</keyword>
<evidence type="ECO:0000256" key="4">
    <source>
        <dbReference type="ARBA" id="ARBA00022475"/>
    </source>
</evidence>
<keyword evidence="5" id="KW-0997">Cell inner membrane</keyword>
<evidence type="ECO:0000256" key="10">
    <source>
        <dbReference type="SAM" id="SignalP"/>
    </source>
</evidence>
<dbReference type="GO" id="GO:0098797">
    <property type="term" value="C:plasma membrane protein complex"/>
    <property type="evidence" value="ECO:0007669"/>
    <property type="project" value="TreeGrafter"/>
</dbReference>
<evidence type="ECO:0000313" key="12">
    <source>
        <dbReference type="EMBL" id="TBH72934.1"/>
    </source>
</evidence>
<dbReference type="Pfam" id="PF03544">
    <property type="entry name" value="TonB_C"/>
    <property type="match status" value="1"/>
</dbReference>
<dbReference type="InterPro" id="IPR051045">
    <property type="entry name" value="TonB-dependent_transducer"/>
</dbReference>
<feature type="signal peptide" evidence="10">
    <location>
        <begin position="1"/>
        <end position="18"/>
    </location>
</feature>
<dbReference type="PANTHER" id="PTHR33446:SF2">
    <property type="entry name" value="PROTEIN TONB"/>
    <property type="match status" value="1"/>
</dbReference>
<evidence type="ECO:0000256" key="6">
    <source>
        <dbReference type="ARBA" id="ARBA00022692"/>
    </source>
</evidence>
<name>A0A4Q9BAS8_9BACT</name>
<evidence type="ECO:0000256" key="8">
    <source>
        <dbReference type="ARBA" id="ARBA00022989"/>
    </source>
</evidence>
<dbReference type="RefSeq" id="WP_130896998.1">
    <property type="nucleotide sequence ID" value="NZ_JAANOL010000006.1"/>
</dbReference>
<dbReference type="PANTHER" id="PTHR33446">
    <property type="entry name" value="PROTEIN TONB-RELATED"/>
    <property type="match status" value="1"/>
</dbReference>
<evidence type="ECO:0000259" key="11">
    <source>
        <dbReference type="Pfam" id="PF03544"/>
    </source>
</evidence>
<feature type="chain" id="PRO_5020692257" evidence="10">
    <location>
        <begin position="19"/>
        <end position="242"/>
    </location>
</feature>
<reference evidence="12 13" key="1">
    <citation type="submission" date="2019-02" db="EMBL/GenBank/DDBJ databases">
        <title>Genome of a new Bacteroidetes strain.</title>
        <authorList>
            <person name="Pitt A."/>
        </authorList>
    </citation>
    <scope>NUCLEOTIDE SEQUENCE [LARGE SCALE GENOMIC DNA]</scope>
    <source>
        <strain evidence="12 13">103A-SOEBACH</strain>
    </source>
</reference>
<dbReference type="Proteomes" id="UP000293583">
    <property type="component" value="Unassembled WGS sequence"/>
</dbReference>
<sequence length="242" mass="27946">MKKLFTSLFLFISLISFAQEITYYNEDGEKVGKEEPYYRSEITVPDSSSKKQVIVKRFRPDGSLATWDTYKNKNKKVRNGLSFQFDSLGKKEYEATHLEGKLDGYLKTFWPNGVLKRWDRYDFDAFQGGSCFDIEGKEVAYYKFLQPAHFMGGPKAYTLYLMSSLVYPESLLKQQRIVTGQVFVSFVVEKDGTITNAKIVKGFHPDCDLEAIRVVINMPRWVPTILEGKAVRSRFTQPITFK</sequence>
<dbReference type="AlphaFoldDB" id="A0A4Q9BAS8"/>
<dbReference type="SUPFAM" id="SSF74653">
    <property type="entry name" value="TolA/TonB C-terminal domain"/>
    <property type="match status" value="1"/>
</dbReference>
<dbReference type="GO" id="GO:0031992">
    <property type="term" value="F:energy transducer activity"/>
    <property type="evidence" value="ECO:0007669"/>
    <property type="project" value="TreeGrafter"/>
</dbReference>
<accession>A0A4Q9BAS8</accession>
<keyword evidence="6" id="KW-0812">Transmembrane</keyword>
<keyword evidence="9" id="KW-0472">Membrane</keyword>
<evidence type="ECO:0000256" key="2">
    <source>
        <dbReference type="ARBA" id="ARBA00006555"/>
    </source>
</evidence>
<dbReference type="InterPro" id="IPR037682">
    <property type="entry name" value="TonB_C"/>
</dbReference>
<dbReference type="EMBL" id="SEWY01000003">
    <property type="protein sequence ID" value="TBH72934.1"/>
    <property type="molecule type" value="Genomic_DNA"/>
</dbReference>
<feature type="domain" description="TonB C-terminal" evidence="11">
    <location>
        <begin position="165"/>
        <end position="242"/>
    </location>
</feature>
<comment type="subcellular location">
    <subcellularLocation>
        <location evidence="1">Cell inner membrane</location>
        <topology evidence="1">Single-pass membrane protein</topology>
        <orientation evidence="1">Periplasmic side</orientation>
    </subcellularLocation>
</comment>
<dbReference type="GO" id="GO:0015031">
    <property type="term" value="P:protein transport"/>
    <property type="evidence" value="ECO:0007669"/>
    <property type="project" value="UniProtKB-KW"/>
</dbReference>
<comment type="similarity">
    <text evidence="2">Belongs to the TonB family.</text>
</comment>
<proteinExistence type="inferred from homology"/>
<evidence type="ECO:0000256" key="9">
    <source>
        <dbReference type="ARBA" id="ARBA00023136"/>
    </source>
</evidence>
<dbReference type="InterPro" id="IPR006260">
    <property type="entry name" value="TonB/TolA_C"/>
</dbReference>
<evidence type="ECO:0000256" key="7">
    <source>
        <dbReference type="ARBA" id="ARBA00022927"/>
    </source>
</evidence>
<dbReference type="NCBIfam" id="TIGR01352">
    <property type="entry name" value="tonB_Cterm"/>
    <property type="match status" value="1"/>
</dbReference>
<keyword evidence="13" id="KW-1185">Reference proteome</keyword>
<keyword evidence="10" id="KW-0732">Signal</keyword>